<protein>
    <submittedName>
        <fullName evidence="1">Uncharacterized protein</fullName>
    </submittedName>
</protein>
<sequence>MVDDSPVHVLWEWTRWQKQRGEARESLGYLPDPDSIIGVMLEDSVKWEILYKTITEIMEMKVKEDRIREERQRTEVAG</sequence>
<keyword evidence="2" id="KW-1185">Reference proteome</keyword>
<accession>A0AAW1TV42</accession>
<evidence type="ECO:0000313" key="2">
    <source>
        <dbReference type="Proteomes" id="UP001431783"/>
    </source>
</evidence>
<evidence type="ECO:0000313" key="1">
    <source>
        <dbReference type="EMBL" id="KAK9875426.1"/>
    </source>
</evidence>
<dbReference type="Proteomes" id="UP001431783">
    <property type="component" value="Unassembled WGS sequence"/>
</dbReference>
<name>A0AAW1TV42_9CUCU</name>
<reference evidence="1 2" key="1">
    <citation type="submission" date="2023-03" db="EMBL/GenBank/DDBJ databases">
        <title>Genome insight into feeding habits of ladybird beetles.</title>
        <authorList>
            <person name="Li H.-S."/>
            <person name="Huang Y.-H."/>
            <person name="Pang H."/>
        </authorList>
    </citation>
    <scope>NUCLEOTIDE SEQUENCE [LARGE SCALE GENOMIC DNA]</scope>
    <source>
        <strain evidence="1">SYSU_2023b</strain>
        <tissue evidence="1">Whole body</tissue>
    </source>
</reference>
<proteinExistence type="predicted"/>
<gene>
    <name evidence="1" type="ORF">WA026_007819</name>
</gene>
<dbReference type="AlphaFoldDB" id="A0AAW1TV42"/>
<dbReference type="EMBL" id="JARQZJ010000033">
    <property type="protein sequence ID" value="KAK9875426.1"/>
    <property type="molecule type" value="Genomic_DNA"/>
</dbReference>
<organism evidence="1 2">
    <name type="scientific">Henosepilachna vigintioctopunctata</name>
    <dbReference type="NCBI Taxonomy" id="420089"/>
    <lineage>
        <taxon>Eukaryota</taxon>
        <taxon>Metazoa</taxon>
        <taxon>Ecdysozoa</taxon>
        <taxon>Arthropoda</taxon>
        <taxon>Hexapoda</taxon>
        <taxon>Insecta</taxon>
        <taxon>Pterygota</taxon>
        <taxon>Neoptera</taxon>
        <taxon>Endopterygota</taxon>
        <taxon>Coleoptera</taxon>
        <taxon>Polyphaga</taxon>
        <taxon>Cucujiformia</taxon>
        <taxon>Coccinelloidea</taxon>
        <taxon>Coccinellidae</taxon>
        <taxon>Epilachninae</taxon>
        <taxon>Epilachnini</taxon>
        <taxon>Henosepilachna</taxon>
    </lineage>
</organism>
<comment type="caution">
    <text evidence="1">The sequence shown here is derived from an EMBL/GenBank/DDBJ whole genome shotgun (WGS) entry which is preliminary data.</text>
</comment>